<protein>
    <submittedName>
        <fullName evidence="1">Uncharacterized protein</fullName>
    </submittedName>
</protein>
<evidence type="ECO:0000313" key="2">
    <source>
        <dbReference type="Proteomes" id="UP000003676"/>
    </source>
</evidence>
<comment type="caution">
    <text evidence="1">The sequence shown here is derived from an EMBL/GenBank/DDBJ whole genome shotgun (WGS) entry which is preliminary data.</text>
</comment>
<gene>
    <name evidence="1" type="ORF">DESPIG_00695</name>
</gene>
<organism evidence="1 2">
    <name type="scientific">Desulfovibrio piger ATCC 29098</name>
    <dbReference type="NCBI Taxonomy" id="411464"/>
    <lineage>
        <taxon>Bacteria</taxon>
        <taxon>Pseudomonadati</taxon>
        <taxon>Thermodesulfobacteriota</taxon>
        <taxon>Desulfovibrionia</taxon>
        <taxon>Desulfovibrionales</taxon>
        <taxon>Desulfovibrionaceae</taxon>
        <taxon>Desulfovibrio</taxon>
    </lineage>
</organism>
<dbReference type="HOGENOM" id="CLU_1044813_0_0_7"/>
<proteinExistence type="predicted"/>
<dbReference type="eggNOG" id="ENOG502ZNHA">
    <property type="taxonomic scope" value="Bacteria"/>
</dbReference>
<dbReference type="AlphaFoldDB" id="B6WRK4"/>
<reference evidence="1 2" key="1">
    <citation type="submission" date="2008-10" db="EMBL/GenBank/DDBJ databases">
        <title>Draft genome sequence of Desulvovibrio piger (ATCC 29098).</title>
        <authorList>
            <person name="Sudarsanam P."/>
            <person name="Ley R."/>
            <person name="Guruge J."/>
            <person name="Turnbaugh P.J."/>
            <person name="Mahowald M."/>
            <person name="Liep D."/>
            <person name="Gordon J."/>
        </authorList>
    </citation>
    <scope>NUCLEOTIDE SEQUENCE [LARGE SCALE GENOMIC DNA]</scope>
    <source>
        <strain evidence="1 2">ATCC 29098</strain>
    </source>
</reference>
<evidence type="ECO:0000313" key="1">
    <source>
        <dbReference type="EMBL" id="EEB34422.1"/>
    </source>
</evidence>
<name>B6WRK4_9BACT</name>
<dbReference type="Proteomes" id="UP000003676">
    <property type="component" value="Unassembled WGS sequence"/>
</dbReference>
<reference evidence="1 2" key="2">
    <citation type="submission" date="2008-10" db="EMBL/GenBank/DDBJ databases">
        <authorList>
            <person name="Fulton L."/>
            <person name="Clifton S."/>
            <person name="Fulton B."/>
            <person name="Xu J."/>
            <person name="Minx P."/>
            <person name="Pepin K.H."/>
            <person name="Johnson M."/>
            <person name="Bhonagiri V."/>
            <person name="Nash W.E."/>
            <person name="Mardis E.R."/>
            <person name="Wilson R.K."/>
        </authorList>
    </citation>
    <scope>NUCLEOTIDE SEQUENCE [LARGE SCALE GENOMIC DNA]</scope>
    <source>
        <strain evidence="1 2">ATCC 29098</strain>
    </source>
</reference>
<sequence length="266" mass="27991">MPEKGDRMDTIITNATGYSSVEYTRLLEQAQAKGVSAARVDEALIDAIQAGKDFTAAVKDVRSQLPDLASPGENSGDLSGWVALPSPAAMFASVILKDAAEQRRTNRSIIQAQGLQIVDLMEQQADKIETGAIQKFACAVTGAVVNMAAGAASLGVAAAGVSRSSDGGLNMRAGNAADGQLTAAVAQSFNTMLSSVGSMFTAGGEFGQSMRSAEAKRLEAEQEQIRTMMEQTKQTNEALKDLVSKSLDFMNSMQANMNQTRTKILG</sequence>
<dbReference type="EMBL" id="ABXU01000023">
    <property type="protein sequence ID" value="EEB34422.1"/>
    <property type="molecule type" value="Genomic_DNA"/>
</dbReference>
<accession>B6WRK4</accession>
<dbReference type="STRING" id="901.DESPIGER_0401"/>